<organism evidence="2 3">
    <name type="scientific">Novacetimonas cocois</name>
    <dbReference type="NCBI Taxonomy" id="1747507"/>
    <lineage>
        <taxon>Bacteria</taxon>
        <taxon>Pseudomonadati</taxon>
        <taxon>Pseudomonadota</taxon>
        <taxon>Alphaproteobacteria</taxon>
        <taxon>Acetobacterales</taxon>
        <taxon>Acetobacteraceae</taxon>
        <taxon>Novacetimonas</taxon>
    </lineage>
</organism>
<accession>A0A365YYD1</accession>
<reference evidence="2 3" key="1">
    <citation type="submission" date="2018-05" db="EMBL/GenBank/DDBJ databases">
        <title>Komagataeibacter cocois sp. nov., for a novel cellulose- producing strain isolated from coconut milk.</title>
        <authorList>
            <person name="Liu L."/>
            <person name="Wang Y."/>
            <person name="Liu S."/>
            <person name="Bi J."/>
            <person name="Chen H."/>
            <person name="Deng J."/>
            <person name="Zhang C."/>
            <person name="Hu Q."/>
            <person name="Li C."/>
        </authorList>
    </citation>
    <scope>NUCLEOTIDE SEQUENCE [LARGE SCALE GENOMIC DNA]</scope>
    <source>
        <strain evidence="2 3">WE7</strain>
    </source>
</reference>
<dbReference type="EMBL" id="QEXL01000005">
    <property type="protein sequence ID" value="RBM08275.1"/>
    <property type="molecule type" value="Genomic_DNA"/>
</dbReference>
<evidence type="ECO:0000313" key="2">
    <source>
        <dbReference type="EMBL" id="RBM08275.1"/>
    </source>
</evidence>
<keyword evidence="3" id="KW-1185">Reference proteome</keyword>
<protein>
    <submittedName>
        <fullName evidence="2">Uncharacterized protein</fullName>
    </submittedName>
</protein>
<evidence type="ECO:0000313" key="3">
    <source>
        <dbReference type="Proteomes" id="UP000252680"/>
    </source>
</evidence>
<feature type="transmembrane region" description="Helical" evidence="1">
    <location>
        <begin position="260"/>
        <end position="280"/>
    </location>
</feature>
<feature type="transmembrane region" description="Helical" evidence="1">
    <location>
        <begin position="347"/>
        <end position="366"/>
    </location>
</feature>
<dbReference type="AlphaFoldDB" id="A0A365YYD1"/>
<feature type="transmembrane region" description="Helical" evidence="1">
    <location>
        <begin position="98"/>
        <end position="117"/>
    </location>
</feature>
<keyword evidence="1" id="KW-1133">Transmembrane helix</keyword>
<feature type="transmembrane region" description="Helical" evidence="1">
    <location>
        <begin position="179"/>
        <end position="202"/>
    </location>
</feature>
<feature type="transmembrane region" description="Helical" evidence="1">
    <location>
        <begin position="378"/>
        <end position="399"/>
    </location>
</feature>
<proteinExistence type="predicted"/>
<keyword evidence="1" id="KW-0472">Membrane</keyword>
<name>A0A365YYD1_9PROT</name>
<feature type="transmembrane region" description="Helical" evidence="1">
    <location>
        <begin position="436"/>
        <end position="456"/>
    </location>
</feature>
<dbReference type="Proteomes" id="UP000252680">
    <property type="component" value="Unassembled WGS sequence"/>
</dbReference>
<evidence type="ECO:0000256" key="1">
    <source>
        <dbReference type="SAM" id="Phobius"/>
    </source>
</evidence>
<feature type="transmembrane region" description="Helical" evidence="1">
    <location>
        <begin position="58"/>
        <end position="77"/>
    </location>
</feature>
<feature type="transmembrane region" description="Helical" evidence="1">
    <location>
        <begin position="150"/>
        <end position="167"/>
    </location>
</feature>
<keyword evidence="1" id="KW-0812">Transmembrane</keyword>
<feature type="transmembrane region" description="Helical" evidence="1">
    <location>
        <begin position="21"/>
        <end position="38"/>
    </location>
</feature>
<gene>
    <name evidence="2" type="ORF">NJLHNGOC_05015</name>
</gene>
<feature type="transmembrane region" description="Helical" evidence="1">
    <location>
        <begin position="411"/>
        <end position="430"/>
    </location>
</feature>
<sequence>MKDILHALRLYASPVLFRENGALTAALFYLGVMGYEIVQHRHDVLWHDGYFTQSPALGQWWWLAQQMLFVAFALQYWRQVRSPLSAFYPRMLKGEYGAILIMLGGGAVALALPMMIVKAPILNTLALETISLPMAVGSNLGMPKTLRPRIRWLRSALTLLVFLLFLFPKMQDRILSAPWFVALGLIIAGVILTLIELHYAPFPAPATNQTRLPDTDAKAEPSRAHLLSPMLGRVLRVVFWQPPWLRHMPVPQAFNMTGPVTLVLLTTSMSIGFMIVATAIEAATHQRWPQWHDALAGLEPVPQFICMLSAMSLSQWLVARRNWPFLFTLGPFGHRNVFARRLYRTHFLQALQTAVIASVLACGIAIGRGALPPARAPAATLAVICAIMGASYVPSLTVFAARTARPGLTQMLSTVSATMGVQLAAEIFLGPDHVPSWAWLTAAALVPFCIVVAMFAPTALARADWPIEPPAL</sequence>
<comment type="caution">
    <text evidence="2">The sequence shown here is derived from an EMBL/GenBank/DDBJ whole genome shotgun (WGS) entry which is preliminary data.</text>
</comment>